<dbReference type="InterPro" id="IPR017850">
    <property type="entry name" value="Alkaline_phosphatase_core_sf"/>
</dbReference>
<evidence type="ECO:0000313" key="2">
    <source>
        <dbReference type="Proteomes" id="UP000184203"/>
    </source>
</evidence>
<proteinExistence type="predicted"/>
<dbReference type="AlphaFoldDB" id="A0A1M6XJB5"/>
<organism evidence="1 2">
    <name type="scientific">Haladaptatus paucihalophilus DX253</name>
    <dbReference type="NCBI Taxonomy" id="797209"/>
    <lineage>
        <taxon>Archaea</taxon>
        <taxon>Methanobacteriati</taxon>
        <taxon>Methanobacteriota</taxon>
        <taxon>Stenosarchaea group</taxon>
        <taxon>Halobacteria</taxon>
        <taxon>Halobacteriales</taxon>
        <taxon>Haladaptataceae</taxon>
        <taxon>Haladaptatus</taxon>
    </lineage>
</organism>
<dbReference type="Proteomes" id="UP000184203">
    <property type="component" value="Unassembled WGS sequence"/>
</dbReference>
<dbReference type="Gene3D" id="3.40.720.10">
    <property type="entry name" value="Alkaline Phosphatase, subunit A"/>
    <property type="match status" value="1"/>
</dbReference>
<dbReference type="EMBL" id="FRAN01000004">
    <property type="protein sequence ID" value="SHL06003.1"/>
    <property type="molecule type" value="Genomic_DNA"/>
</dbReference>
<accession>A0A1M6XJB5</accession>
<evidence type="ECO:0008006" key="3">
    <source>
        <dbReference type="Google" id="ProtNLM"/>
    </source>
</evidence>
<protein>
    <recommendedName>
        <fullName evidence="3">Sulfatase</fullName>
    </recommendedName>
</protein>
<evidence type="ECO:0000313" key="1">
    <source>
        <dbReference type="EMBL" id="SHL06003.1"/>
    </source>
</evidence>
<reference evidence="2" key="1">
    <citation type="submission" date="2016-11" db="EMBL/GenBank/DDBJ databases">
        <authorList>
            <person name="Varghese N."/>
            <person name="Submissions S."/>
        </authorList>
    </citation>
    <scope>NUCLEOTIDE SEQUENCE [LARGE SCALE GENOMIC DNA]</scope>
    <source>
        <strain evidence="2">DX253</strain>
    </source>
</reference>
<sequence length="298" mass="34672">MVSIRQLKRGVQSPKMVFQHLNKLYFRNRYGKEFENGVNFMEEDWDNLLLLDACRYDIFESVNAVDGSLEKRTSRASSTVGFLKSNIHNKDLSDTVYVTANPQLVWKSEQFSPDFHKVVNVWEEDGWDDDLQTVLPETMVSYAKEAAEEYPDKRLLIHFIQPHCPFIGEFGREMVENSNIDFWPQLREGERDIPKDVLLKAYIENLEVVIPYVDELVQCLDGKSVVSSDHGQLIAERSFPIPFVEYGHPQDTYLPNLVEVPWLVCPFDERRTIERAKTDTEMQSGNVEERLKQLGYKV</sequence>
<gene>
    <name evidence="1" type="ORF">SAMN05444342_2880</name>
</gene>
<name>A0A1M6XJB5_HALPU</name>
<keyword evidence="2" id="KW-1185">Reference proteome</keyword>